<evidence type="ECO:0000313" key="2">
    <source>
        <dbReference type="Proteomes" id="UP001143474"/>
    </source>
</evidence>
<reference evidence="1" key="2">
    <citation type="submission" date="2023-01" db="EMBL/GenBank/DDBJ databases">
        <authorList>
            <person name="Sun Q."/>
            <person name="Evtushenko L."/>
        </authorList>
    </citation>
    <scope>NUCLEOTIDE SEQUENCE</scope>
    <source>
        <strain evidence="1">VKM Ac-2007</strain>
    </source>
</reference>
<evidence type="ECO:0000313" key="1">
    <source>
        <dbReference type="EMBL" id="GLK09213.1"/>
    </source>
</evidence>
<proteinExistence type="predicted"/>
<dbReference type="AlphaFoldDB" id="A0A9W6I017"/>
<comment type="caution">
    <text evidence="1">The sequence shown here is derived from an EMBL/GenBank/DDBJ whole genome shotgun (WGS) entry which is preliminary data.</text>
</comment>
<organism evidence="1 2">
    <name type="scientific">Streptosporangium carneum</name>
    <dbReference type="NCBI Taxonomy" id="47481"/>
    <lineage>
        <taxon>Bacteria</taxon>
        <taxon>Bacillati</taxon>
        <taxon>Actinomycetota</taxon>
        <taxon>Actinomycetes</taxon>
        <taxon>Streptosporangiales</taxon>
        <taxon>Streptosporangiaceae</taxon>
        <taxon>Streptosporangium</taxon>
    </lineage>
</organism>
<sequence>METRGLRGTVDLRTLSGAVTVRVSEQSRATARGLTGPGAEGAVGPVRAVRQEWRSKA</sequence>
<protein>
    <submittedName>
        <fullName evidence="1">Uncharacterized protein</fullName>
    </submittedName>
</protein>
<gene>
    <name evidence="1" type="ORF">GCM10017600_26190</name>
</gene>
<reference evidence="1" key="1">
    <citation type="journal article" date="2014" name="Int. J. Syst. Evol. Microbiol.">
        <title>Complete genome sequence of Corynebacterium casei LMG S-19264T (=DSM 44701T), isolated from a smear-ripened cheese.</title>
        <authorList>
            <consortium name="US DOE Joint Genome Institute (JGI-PGF)"/>
            <person name="Walter F."/>
            <person name="Albersmeier A."/>
            <person name="Kalinowski J."/>
            <person name="Ruckert C."/>
        </authorList>
    </citation>
    <scope>NUCLEOTIDE SEQUENCE</scope>
    <source>
        <strain evidence="1">VKM Ac-2007</strain>
    </source>
</reference>
<accession>A0A9W6I017</accession>
<dbReference type="Proteomes" id="UP001143474">
    <property type="component" value="Unassembled WGS sequence"/>
</dbReference>
<keyword evidence="2" id="KW-1185">Reference proteome</keyword>
<dbReference type="EMBL" id="BSEV01000004">
    <property type="protein sequence ID" value="GLK09213.1"/>
    <property type="molecule type" value="Genomic_DNA"/>
</dbReference>
<name>A0A9W6I017_9ACTN</name>